<evidence type="ECO:0000313" key="1">
    <source>
        <dbReference type="EMBL" id="MBU2663425.1"/>
    </source>
</evidence>
<proteinExistence type="predicted"/>
<protein>
    <submittedName>
        <fullName evidence="1">Uncharacterized protein</fullName>
    </submittedName>
</protein>
<evidence type="ECO:0000313" key="2">
    <source>
        <dbReference type="Proteomes" id="UP001519654"/>
    </source>
</evidence>
<gene>
    <name evidence="1" type="ORF">KOI35_07895</name>
</gene>
<keyword evidence="2" id="KW-1185">Reference proteome</keyword>
<organism evidence="1 2">
    <name type="scientific">Paractinoplanes bogorensis</name>
    <dbReference type="NCBI Taxonomy" id="1610840"/>
    <lineage>
        <taxon>Bacteria</taxon>
        <taxon>Bacillati</taxon>
        <taxon>Actinomycetota</taxon>
        <taxon>Actinomycetes</taxon>
        <taxon>Micromonosporales</taxon>
        <taxon>Micromonosporaceae</taxon>
        <taxon>Paractinoplanes</taxon>
    </lineage>
</organism>
<dbReference type="EMBL" id="JAHKKG010000002">
    <property type="protein sequence ID" value="MBU2663425.1"/>
    <property type="molecule type" value="Genomic_DNA"/>
</dbReference>
<name>A0ABS5YIY1_9ACTN</name>
<sequence>MVGVLATIGFQTFQVVRRVATPDLYALKVTAGVTNAALVSDDRDVIWNLSAQVAAAINNPALEFRVEVRGDIVFGDKIDGDVIDGDKIVYGG</sequence>
<accession>A0ABS5YIY1</accession>
<reference evidence="1 2" key="1">
    <citation type="submission" date="2021-06" db="EMBL/GenBank/DDBJ databases">
        <title>Actinoplanes lichenicola sp. nov., and Actinoplanes ovalisporus sp. nov., isolated from lichen in Thailand.</title>
        <authorList>
            <person name="Saeng-In P."/>
            <person name="Kanchanasin P."/>
            <person name="Yuki M."/>
            <person name="Kudo T."/>
            <person name="Ohkuma M."/>
            <person name="Phongsopitanun W."/>
            <person name="Tanasupawat S."/>
        </authorList>
    </citation>
    <scope>NUCLEOTIDE SEQUENCE [LARGE SCALE GENOMIC DNA]</scope>
    <source>
        <strain evidence="1 2">NBRC 110975</strain>
    </source>
</reference>
<dbReference type="Proteomes" id="UP001519654">
    <property type="component" value="Unassembled WGS sequence"/>
</dbReference>
<comment type="caution">
    <text evidence="1">The sequence shown here is derived from an EMBL/GenBank/DDBJ whole genome shotgun (WGS) entry which is preliminary data.</text>
</comment>